<keyword evidence="3" id="KW-1003">Cell membrane</keyword>
<gene>
    <name evidence="9" type="ORF">NV381_05755</name>
</gene>
<evidence type="ECO:0000256" key="5">
    <source>
        <dbReference type="ARBA" id="ARBA00022989"/>
    </source>
</evidence>
<dbReference type="PANTHER" id="PTHR34582:SF7">
    <property type="entry name" value="UPF0702 TRANSMEMBRANE PROTEIN YDFS"/>
    <property type="match status" value="1"/>
</dbReference>
<dbReference type="EMBL" id="JANQBD010000003">
    <property type="protein sequence ID" value="MCR8630705.1"/>
    <property type="molecule type" value="Genomic_DNA"/>
</dbReference>
<evidence type="ECO:0000313" key="9">
    <source>
        <dbReference type="EMBL" id="MCR8630705.1"/>
    </source>
</evidence>
<evidence type="ECO:0000256" key="7">
    <source>
        <dbReference type="SAM" id="Phobius"/>
    </source>
</evidence>
<dbReference type="InterPro" id="IPR007353">
    <property type="entry name" value="DUF421"/>
</dbReference>
<keyword evidence="6 7" id="KW-0472">Membrane</keyword>
<dbReference type="InterPro" id="IPR023090">
    <property type="entry name" value="UPF0702_alpha/beta_dom_sf"/>
</dbReference>
<dbReference type="PANTHER" id="PTHR34582">
    <property type="entry name" value="UPF0702 TRANSMEMBRANE PROTEIN YCAP"/>
    <property type="match status" value="1"/>
</dbReference>
<evidence type="ECO:0000313" key="10">
    <source>
        <dbReference type="Proteomes" id="UP001300012"/>
    </source>
</evidence>
<feature type="transmembrane region" description="Helical" evidence="7">
    <location>
        <begin position="7"/>
        <end position="26"/>
    </location>
</feature>
<evidence type="ECO:0000256" key="6">
    <source>
        <dbReference type="ARBA" id="ARBA00023136"/>
    </source>
</evidence>
<proteinExistence type="inferred from homology"/>
<sequence length="285" mass="31850">MPEWIEVAVRTLIAVVALFLITKVLGKRQISQLSLFEYITGITIGSLAAVISLDIEANWYLGLVSMLVWGAVSLGIELLQLKSKRARDFIDSKASVLIKDGKIQEDNLKKERLTTDELLEQLRKKNIFRAADVEFAIMESSGDINVLLKKEYQPITPAHMGMKVGPEQSPQAVIMDGVMMKEPLAVLGLNPGWLNTELEKQGILLENVFLGQVDSYGQLYVDLYDDKIKVPAPQEKAVLLATLKKCEADIEMFSLSTKEKQAKQMYADCSETLMKVISDVKPYLL</sequence>
<accession>A0ABT1YFH7</accession>
<dbReference type="Pfam" id="PF04239">
    <property type="entry name" value="DUF421"/>
    <property type="match status" value="1"/>
</dbReference>
<keyword evidence="10" id="KW-1185">Reference proteome</keyword>
<keyword evidence="5 7" id="KW-1133">Transmembrane helix</keyword>
<feature type="transmembrane region" description="Helical" evidence="7">
    <location>
        <begin position="59"/>
        <end position="79"/>
    </location>
</feature>
<name>A0ABT1YFH7_9BACL</name>
<protein>
    <submittedName>
        <fullName evidence="9">DUF421 domain-containing protein</fullName>
    </submittedName>
</protein>
<evidence type="ECO:0000256" key="2">
    <source>
        <dbReference type="ARBA" id="ARBA00006448"/>
    </source>
</evidence>
<comment type="similarity">
    <text evidence="2">Belongs to the UPF0702 family.</text>
</comment>
<feature type="transmembrane region" description="Helical" evidence="7">
    <location>
        <begin position="33"/>
        <end position="53"/>
    </location>
</feature>
<dbReference type="InterPro" id="IPR012452">
    <property type="entry name" value="DUF1657"/>
</dbReference>
<reference evidence="9 10" key="1">
    <citation type="submission" date="2022-08" db="EMBL/GenBank/DDBJ databases">
        <title>Paenibacillus endoradicis sp. nov., Paenibacillus radicibacter sp. nov and Paenibacillus pararadicis sp. nov., three cold-adapted plant growth-promoting bacteria isolated from root of Larix gmelinii in Great Khingan.</title>
        <authorList>
            <person name="Xue H."/>
        </authorList>
    </citation>
    <scope>NUCLEOTIDE SEQUENCE [LARGE SCALE GENOMIC DNA]</scope>
    <source>
        <strain evidence="9 10">N5-1-1-5</strain>
    </source>
</reference>
<evidence type="ECO:0000256" key="3">
    <source>
        <dbReference type="ARBA" id="ARBA00022475"/>
    </source>
</evidence>
<keyword evidence="4 7" id="KW-0812">Transmembrane</keyword>
<organism evidence="9 10">
    <name type="scientific">Paenibacillus radicis</name>
    <name type="common">ex Xue et al. 2023</name>
    <dbReference type="NCBI Taxonomy" id="2972489"/>
    <lineage>
        <taxon>Bacteria</taxon>
        <taxon>Bacillati</taxon>
        <taxon>Bacillota</taxon>
        <taxon>Bacilli</taxon>
        <taxon>Bacillales</taxon>
        <taxon>Paenibacillaceae</taxon>
        <taxon>Paenibacillus</taxon>
    </lineage>
</organism>
<feature type="domain" description="YetF C-terminal" evidence="8">
    <location>
        <begin position="82"/>
        <end position="214"/>
    </location>
</feature>
<evidence type="ECO:0000259" key="8">
    <source>
        <dbReference type="Pfam" id="PF04239"/>
    </source>
</evidence>
<dbReference type="Pfam" id="PF07870">
    <property type="entry name" value="DUF1657"/>
    <property type="match status" value="1"/>
</dbReference>
<dbReference type="Gene3D" id="3.30.240.20">
    <property type="entry name" value="bsu07140 like domains"/>
    <property type="match status" value="2"/>
</dbReference>
<comment type="subcellular location">
    <subcellularLocation>
        <location evidence="1">Cell membrane</location>
        <topology evidence="1">Multi-pass membrane protein</topology>
    </subcellularLocation>
</comment>
<dbReference type="RefSeq" id="WP_258212316.1">
    <property type="nucleotide sequence ID" value="NZ_JANQBD010000003.1"/>
</dbReference>
<evidence type="ECO:0000256" key="4">
    <source>
        <dbReference type="ARBA" id="ARBA00022692"/>
    </source>
</evidence>
<dbReference type="Proteomes" id="UP001300012">
    <property type="component" value="Unassembled WGS sequence"/>
</dbReference>
<comment type="caution">
    <text evidence="9">The sequence shown here is derived from an EMBL/GenBank/DDBJ whole genome shotgun (WGS) entry which is preliminary data.</text>
</comment>
<evidence type="ECO:0000256" key="1">
    <source>
        <dbReference type="ARBA" id="ARBA00004651"/>
    </source>
</evidence>